<feature type="domain" description="NfeD-like C-terminal" evidence="6">
    <location>
        <begin position="93"/>
        <end position="147"/>
    </location>
</feature>
<evidence type="ECO:0000313" key="8">
    <source>
        <dbReference type="Proteomes" id="UP001596977"/>
    </source>
</evidence>
<evidence type="ECO:0000313" key="7">
    <source>
        <dbReference type="EMBL" id="MFD0947131.1"/>
    </source>
</evidence>
<organism evidence="7 8">
    <name type="scientific">Sphingomonas canadensis</name>
    <dbReference type="NCBI Taxonomy" id="1219257"/>
    <lineage>
        <taxon>Bacteria</taxon>
        <taxon>Pseudomonadati</taxon>
        <taxon>Pseudomonadota</taxon>
        <taxon>Alphaproteobacteria</taxon>
        <taxon>Sphingomonadales</taxon>
        <taxon>Sphingomonadaceae</taxon>
        <taxon>Sphingomonas</taxon>
    </lineage>
</organism>
<comment type="subcellular location">
    <subcellularLocation>
        <location evidence="1">Membrane</location>
        <topology evidence="1">Multi-pass membrane protein</topology>
    </subcellularLocation>
</comment>
<evidence type="ECO:0000256" key="4">
    <source>
        <dbReference type="ARBA" id="ARBA00023136"/>
    </source>
</evidence>
<dbReference type="PANTHER" id="PTHR33507">
    <property type="entry name" value="INNER MEMBRANE PROTEIN YBBJ"/>
    <property type="match status" value="1"/>
</dbReference>
<evidence type="ECO:0000259" key="6">
    <source>
        <dbReference type="Pfam" id="PF01957"/>
    </source>
</evidence>
<gene>
    <name evidence="7" type="ORF">ACFQ1E_12345</name>
</gene>
<dbReference type="RefSeq" id="WP_380916326.1">
    <property type="nucleotide sequence ID" value="NZ_JAPDRA010000005.1"/>
</dbReference>
<evidence type="ECO:0000256" key="2">
    <source>
        <dbReference type="ARBA" id="ARBA00022692"/>
    </source>
</evidence>
<dbReference type="EMBL" id="JBHTJG010000005">
    <property type="protein sequence ID" value="MFD0947131.1"/>
    <property type="molecule type" value="Genomic_DNA"/>
</dbReference>
<evidence type="ECO:0000256" key="3">
    <source>
        <dbReference type="ARBA" id="ARBA00022989"/>
    </source>
</evidence>
<keyword evidence="4 5" id="KW-0472">Membrane</keyword>
<keyword evidence="2 5" id="KW-0812">Transmembrane</keyword>
<evidence type="ECO:0000256" key="5">
    <source>
        <dbReference type="SAM" id="Phobius"/>
    </source>
</evidence>
<feature type="transmembrane region" description="Helical" evidence="5">
    <location>
        <begin position="54"/>
        <end position="72"/>
    </location>
</feature>
<protein>
    <submittedName>
        <fullName evidence="7">NfeD family protein</fullName>
    </submittedName>
</protein>
<dbReference type="Gene3D" id="2.40.50.140">
    <property type="entry name" value="Nucleic acid-binding proteins"/>
    <property type="match status" value="1"/>
</dbReference>
<proteinExistence type="predicted"/>
<keyword evidence="3 5" id="KW-1133">Transmembrane helix</keyword>
<comment type="caution">
    <text evidence="7">The sequence shown here is derived from an EMBL/GenBank/DDBJ whole genome shotgun (WGS) entry which is preliminary data.</text>
</comment>
<dbReference type="Proteomes" id="UP001596977">
    <property type="component" value="Unassembled WGS sequence"/>
</dbReference>
<sequence length="155" mass="15877">MVTEILETPGLSWLILAGVLARVELLVPGIFLVFVAAGAAVTGAAVLLFPGMSFFAEMALFAVATATAVAIGRRWYLRNPVPSADPLLNDRAARLVGETVPVVEAIVDGHGRVKVGDGEWLAHGPDVPAGARVRITGADGATLTVEPVAVLASGG</sequence>
<reference evidence="8" key="1">
    <citation type="journal article" date="2019" name="Int. J. Syst. Evol. Microbiol.">
        <title>The Global Catalogue of Microorganisms (GCM) 10K type strain sequencing project: providing services to taxonomists for standard genome sequencing and annotation.</title>
        <authorList>
            <consortium name="The Broad Institute Genomics Platform"/>
            <consortium name="The Broad Institute Genome Sequencing Center for Infectious Disease"/>
            <person name="Wu L."/>
            <person name="Ma J."/>
        </authorList>
    </citation>
    <scope>NUCLEOTIDE SEQUENCE [LARGE SCALE GENOMIC DNA]</scope>
    <source>
        <strain evidence="8">CCUG 62982</strain>
    </source>
</reference>
<name>A0ABW3H6M6_9SPHN</name>
<keyword evidence="8" id="KW-1185">Reference proteome</keyword>
<dbReference type="InterPro" id="IPR052165">
    <property type="entry name" value="Membrane_assoc_protease"/>
</dbReference>
<dbReference type="PANTHER" id="PTHR33507:SF3">
    <property type="entry name" value="INNER MEMBRANE PROTEIN YBBJ"/>
    <property type="match status" value="1"/>
</dbReference>
<dbReference type="InterPro" id="IPR012340">
    <property type="entry name" value="NA-bd_OB-fold"/>
</dbReference>
<dbReference type="Pfam" id="PF01957">
    <property type="entry name" value="NfeD"/>
    <property type="match status" value="1"/>
</dbReference>
<dbReference type="InterPro" id="IPR002810">
    <property type="entry name" value="NfeD-like_C"/>
</dbReference>
<accession>A0ABW3H6M6</accession>
<evidence type="ECO:0000256" key="1">
    <source>
        <dbReference type="ARBA" id="ARBA00004141"/>
    </source>
</evidence>